<feature type="transmembrane region" description="Helical" evidence="1">
    <location>
        <begin position="16"/>
        <end position="35"/>
    </location>
</feature>
<gene>
    <name evidence="2" type="ORF">DR101_00310</name>
</gene>
<feature type="transmembrane region" description="Helical" evidence="1">
    <location>
        <begin position="106"/>
        <end position="129"/>
    </location>
</feature>
<feature type="transmembrane region" description="Helical" evidence="1">
    <location>
        <begin position="157"/>
        <end position="176"/>
    </location>
</feature>
<keyword evidence="1" id="KW-0812">Transmembrane</keyword>
<dbReference type="EMBL" id="QQQW01000001">
    <property type="protein sequence ID" value="MXR43408.1"/>
    <property type="molecule type" value="Genomic_DNA"/>
</dbReference>
<sequence length="283" mass="32449">MSKIDSLKTSFDTKTFVFEILASFLLILFVLLSYYSFFKSKKNKNLYLFSIILTFSFFLTIFLTLGIAGFAANRPINTFLLPQLVISDAFILGIQKDFQGAILSKGIAYLLTAQLLGVLLAILVFYALFKALEKMQTTEEDRKFSFQKFLFIKEEKILVFTFKELFFITTMTLGLITIPRISGAANFTFFNILIIEIIFIFFLLLLSARFGFFTFTFFKYWLDLVIFSIISWKNKTLVQNKSLIINVLIQNTIRTLISVVAPIVISLILLSISASSNLTFKFT</sequence>
<feature type="transmembrane region" description="Helical" evidence="1">
    <location>
        <begin position="212"/>
        <end position="232"/>
    </location>
</feature>
<protein>
    <recommendedName>
        <fullName evidence="4">Transmembrane protein</fullName>
    </recommendedName>
</protein>
<proteinExistence type="predicted"/>
<evidence type="ECO:0008006" key="4">
    <source>
        <dbReference type="Google" id="ProtNLM"/>
    </source>
</evidence>
<keyword evidence="1" id="KW-1133">Transmembrane helix</keyword>
<dbReference type="NCBIfam" id="NF046011">
    <property type="entry name" value="MAG4940_fam"/>
    <property type="match status" value="1"/>
</dbReference>
<keyword evidence="1" id="KW-0472">Membrane</keyword>
<accession>A0ABD6IDG9</accession>
<feature type="transmembrane region" description="Helical" evidence="1">
    <location>
        <begin position="47"/>
        <end position="70"/>
    </location>
</feature>
<reference evidence="2 3" key="1">
    <citation type="submission" date="2018-07" db="EMBL/GenBank/DDBJ databases">
        <title>Genetic characterization of Mycoplasma hyopneumoniae, M. hyorhinis and M. flocculare isolates through whole genome sequencing analysis: comparative analysis of sequence types and putative genes involved in virulence.</title>
        <authorList>
            <person name="Fourour S."/>
            <person name="Lucas P."/>
            <person name="Touzain F."/>
            <person name="Tocqueville V."/>
            <person name="Kempf I."/>
            <person name="Marois-Crehan C."/>
        </authorList>
    </citation>
    <scope>NUCLEOTIDE SEQUENCE [LARGE SCALE GENOMIC DNA]</scope>
    <source>
        <strain evidence="2 3">MHR389</strain>
    </source>
</reference>
<evidence type="ECO:0000256" key="1">
    <source>
        <dbReference type="SAM" id="Phobius"/>
    </source>
</evidence>
<dbReference type="AlphaFoldDB" id="A0ABD6IDG9"/>
<feature type="transmembrane region" description="Helical" evidence="1">
    <location>
        <begin position="253"/>
        <end position="274"/>
    </location>
</feature>
<dbReference type="RefSeq" id="WP_160614955.1">
    <property type="nucleotide sequence ID" value="NZ_QQQW01000001.1"/>
</dbReference>
<feature type="transmembrane region" description="Helical" evidence="1">
    <location>
        <begin position="188"/>
        <end position="206"/>
    </location>
</feature>
<evidence type="ECO:0000313" key="3">
    <source>
        <dbReference type="Proteomes" id="UP001193384"/>
    </source>
</evidence>
<comment type="caution">
    <text evidence="2">The sequence shown here is derived from an EMBL/GenBank/DDBJ whole genome shotgun (WGS) entry which is preliminary data.</text>
</comment>
<evidence type="ECO:0000313" key="2">
    <source>
        <dbReference type="EMBL" id="MXR43408.1"/>
    </source>
</evidence>
<name>A0ABD6IDG9_MESHY</name>
<dbReference type="Proteomes" id="UP001193384">
    <property type="component" value="Unassembled WGS sequence"/>
</dbReference>
<organism evidence="2 3">
    <name type="scientific">Mesomycoplasma hyorhinis</name>
    <name type="common">Mycoplasma hyorhinis</name>
    <dbReference type="NCBI Taxonomy" id="2100"/>
    <lineage>
        <taxon>Bacteria</taxon>
        <taxon>Bacillati</taxon>
        <taxon>Mycoplasmatota</taxon>
        <taxon>Mycoplasmoidales</taxon>
        <taxon>Metamycoplasmataceae</taxon>
        <taxon>Mesomycoplasma</taxon>
    </lineage>
</organism>